<dbReference type="OrthoDB" id="4497207at2759"/>
<reference evidence="1" key="2">
    <citation type="journal article" date="2023" name="IMA Fungus">
        <title>Comparative genomic study of the Penicillium genus elucidates a diverse pangenome and 15 lateral gene transfer events.</title>
        <authorList>
            <person name="Petersen C."/>
            <person name="Sorensen T."/>
            <person name="Nielsen M.R."/>
            <person name="Sondergaard T.E."/>
            <person name="Sorensen J.L."/>
            <person name="Fitzpatrick D.A."/>
            <person name="Frisvad J.C."/>
            <person name="Nielsen K.L."/>
        </authorList>
    </citation>
    <scope>NUCLEOTIDE SEQUENCE</scope>
    <source>
        <strain evidence="1">IBT 30761</strain>
    </source>
</reference>
<gene>
    <name evidence="1" type="ORF">N7532_007321</name>
</gene>
<evidence type="ECO:0000313" key="2">
    <source>
        <dbReference type="Proteomes" id="UP001149074"/>
    </source>
</evidence>
<dbReference type="GeneID" id="81358793"/>
<name>A0A9W9F7H6_9EURO</name>
<evidence type="ECO:0000313" key="1">
    <source>
        <dbReference type="EMBL" id="KAJ5095030.1"/>
    </source>
</evidence>
<dbReference type="EMBL" id="JAPQKI010000006">
    <property type="protein sequence ID" value="KAJ5095030.1"/>
    <property type="molecule type" value="Genomic_DNA"/>
</dbReference>
<reference evidence="1" key="1">
    <citation type="submission" date="2022-11" db="EMBL/GenBank/DDBJ databases">
        <authorList>
            <person name="Petersen C."/>
        </authorList>
    </citation>
    <scope>NUCLEOTIDE SEQUENCE</scope>
    <source>
        <strain evidence="1">IBT 30761</strain>
    </source>
</reference>
<organism evidence="1 2">
    <name type="scientific">Penicillium argentinense</name>
    <dbReference type="NCBI Taxonomy" id="1131581"/>
    <lineage>
        <taxon>Eukaryota</taxon>
        <taxon>Fungi</taxon>
        <taxon>Dikarya</taxon>
        <taxon>Ascomycota</taxon>
        <taxon>Pezizomycotina</taxon>
        <taxon>Eurotiomycetes</taxon>
        <taxon>Eurotiomycetidae</taxon>
        <taxon>Eurotiales</taxon>
        <taxon>Aspergillaceae</taxon>
        <taxon>Penicillium</taxon>
    </lineage>
</organism>
<comment type="caution">
    <text evidence="1">The sequence shown here is derived from an EMBL/GenBank/DDBJ whole genome shotgun (WGS) entry which is preliminary data.</text>
</comment>
<sequence>MDLQLKKHKQDLRENIARELDRDVASIDSDEERKWVNRIFEDIDAEEKRRQGLSPAERRREDIQSAAQVLEKLVKAYFGPYSRRLYAAFQLQEAPESRRGAKLADGKQWSEFPSGKYSDSILYHFFI</sequence>
<protein>
    <submittedName>
        <fullName evidence="1">Uncharacterized protein</fullName>
    </submittedName>
</protein>
<accession>A0A9W9F7H6</accession>
<dbReference type="RefSeq" id="XP_056473180.1">
    <property type="nucleotide sequence ID" value="XM_056619814.1"/>
</dbReference>
<proteinExistence type="predicted"/>
<dbReference type="Proteomes" id="UP001149074">
    <property type="component" value="Unassembled WGS sequence"/>
</dbReference>
<keyword evidence="2" id="KW-1185">Reference proteome</keyword>
<dbReference type="AlphaFoldDB" id="A0A9W9F7H6"/>